<gene>
    <name evidence="1" type="ORF">JCM19232_6370</name>
</gene>
<accession>A0A0B8P5F8</accession>
<evidence type="ECO:0000313" key="2">
    <source>
        <dbReference type="Proteomes" id="UP000031670"/>
    </source>
</evidence>
<protein>
    <submittedName>
        <fullName evidence="1">Uncharacterized protein</fullName>
    </submittedName>
</protein>
<comment type="caution">
    <text evidence="1">The sequence shown here is derived from an EMBL/GenBank/DDBJ whole genome shotgun (WGS) entry which is preliminary data.</text>
</comment>
<name>A0A0B8P5F8_9VIBR</name>
<reference evidence="1 2" key="1">
    <citation type="submission" date="2015-01" db="EMBL/GenBank/DDBJ databases">
        <title>Vibrio sp. C5 JCM 19232 whole genome shotgun sequence.</title>
        <authorList>
            <person name="Sawabe T."/>
            <person name="Meirelles P."/>
            <person name="Feng G."/>
            <person name="Sayaka M."/>
            <person name="Hattori M."/>
            <person name="Ohkuma M."/>
        </authorList>
    </citation>
    <scope>NUCLEOTIDE SEQUENCE [LARGE SCALE GENOMIC DNA]</scope>
    <source>
        <strain evidence="1 2">JCM19232</strain>
    </source>
</reference>
<organism evidence="1 2">
    <name type="scientific">Vibrio ishigakensis</name>
    <dbReference type="NCBI Taxonomy" id="1481914"/>
    <lineage>
        <taxon>Bacteria</taxon>
        <taxon>Pseudomonadati</taxon>
        <taxon>Pseudomonadota</taxon>
        <taxon>Gammaproteobacteria</taxon>
        <taxon>Vibrionales</taxon>
        <taxon>Vibrionaceae</taxon>
        <taxon>Vibrio</taxon>
    </lineage>
</organism>
<dbReference type="EMBL" id="BBSA01000004">
    <property type="protein sequence ID" value="GAM62065.1"/>
    <property type="molecule type" value="Genomic_DNA"/>
</dbReference>
<evidence type="ECO:0000313" key="1">
    <source>
        <dbReference type="EMBL" id="GAM62065.1"/>
    </source>
</evidence>
<dbReference type="Proteomes" id="UP000031670">
    <property type="component" value="Unassembled WGS sequence"/>
</dbReference>
<proteinExistence type="predicted"/>
<dbReference type="AlphaFoldDB" id="A0A0B8P5F8"/>
<sequence length="252" mass="29375">MQATYKKQCFRQTLVTQDLMLTILFRKKGFDEDEVRTLFFKHNRRESEVHLTQFKSLDSFPLREIVSRLSKHLSLSSLGGVSKQTKHLRASERYITTEYILFKVLVGTVCGEKKQEYAKMADDITLKDGSDFVQTYLDFYELYLEVFFQSMVDPLRKHVHDRSGFRLSAQIWQALALVVNELVLRGDTLEQISYAGEKLGELDYRKQASHWTHCDVMQLDSNGRLFKNGAKSTREFKLGLKDYFIKVVTSKT</sequence>
<reference evidence="1 2" key="2">
    <citation type="submission" date="2015-01" db="EMBL/GenBank/DDBJ databases">
        <authorList>
            <consortium name="NBRP consortium"/>
            <person name="Sawabe T."/>
            <person name="Meirelles P."/>
            <person name="Feng G."/>
            <person name="Sayaka M."/>
            <person name="Hattori M."/>
            <person name="Ohkuma M."/>
        </authorList>
    </citation>
    <scope>NUCLEOTIDE SEQUENCE [LARGE SCALE GENOMIC DNA]</scope>
    <source>
        <strain evidence="1 2">JCM19232</strain>
    </source>
</reference>